<evidence type="ECO:0000313" key="2">
    <source>
        <dbReference type="EMBL" id="ORC24320.1"/>
    </source>
</evidence>
<reference evidence="2 3" key="1">
    <citation type="submission" date="2016-05" db="EMBL/GenBank/DDBJ databases">
        <title>Draft genome sequence of a porcine commensal Rothia nasimurium.</title>
        <authorList>
            <person name="Gaiser R.A."/>
            <person name="Van Baarlen P."/>
            <person name="Wells J.M."/>
        </authorList>
    </citation>
    <scope>NUCLEOTIDE SEQUENCE [LARGE SCALE GENOMIC DNA]</scope>
    <source>
        <strain evidence="2 3">PT-32</strain>
    </source>
</reference>
<dbReference type="InterPro" id="IPR050855">
    <property type="entry name" value="NDM-1-like"/>
</dbReference>
<name>A0A1Y1RRQ8_9MICC</name>
<feature type="domain" description="Metallo-beta-lactamase" evidence="1">
    <location>
        <begin position="20"/>
        <end position="213"/>
    </location>
</feature>
<dbReference type="Gene3D" id="3.60.15.10">
    <property type="entry name" value="Ribonuclease Z/Hydroxyacylglutathione hydrolase-like"/>
    <property type="match status" value="1"/>
</dbReference>
<organism evidence="2 3">
    <name type="scientific">Rothia nasimurium</name>
    <dbReference type="NCBI Taxonomy" id="85336"/>
    <lineage>
        <taxon>Bacteria</taxon>
        <taxon>Bacillati</taxon>
        <taxon>Actinomycetota</taxon>
        <taxon>Actinomycetes</taxon>
        <taxon>Micrococcales</taxon>
        <taxon>Micrococcaceae</taxon>
        <taxon>Rothia</taxon>
    </lineage>
</organism>
<dbReference type="CDD" id="cd16282">
    <property type="entry name" value="metallo-hydrolase-like_MBL-fold"/>
    <property type="match status" value="1"/>
</dbReference>
<dbReference type="SUPFAM" id="SSF56281">
    <property type="entry name" value="Metallo-hydrolase/oxidoreductase"/>
    <property type="match status" value="1"/>
</dbReference>
<keyword evidence="3" id="KW-1185">Reference proteome</keyword>
<dbReference type="RefSeq" id="WP_083090792.1">
    <property type="nucleotide sequence ID" value="NZ_LXWF01000005.1"/>
</dbReference>
<proteinExistence type="predicted"/>
<evidence type="ECO:0000313" key="3">
    <source>
        <dbReference type="Proteomes" id="UP000192359"/>
    </source>
</evidence>
<dbReference type="PANTHER" id="PTHR42951">
    <property type="entry name" value="METALLO-BETA-LACTAMASE DOMAIN-CONTAINING"/>
    <property type="match status" value="1"/>
</dbReference>
<gene>
    <name evidence="2" type="ORF">A7979_09965</name>
</gene>
<comment type="caution">
    <text evidence="2">The sequence shown here is derived from an EMBL/GenBank/DDBJ whole genome shotgun (WGS) entry which is preliminary data.</text>
</comment>
<dbReference type="InterPro" id="IPR036866">
    <property type="entry name" value="RibonucZ/Hydroxyglut_hydro"/>
</dbReference>
<dbReference type="Pfam" id="PF00753">
    <property type="entry name" value="Lactamase_B"/>
    <property type="match status" value="1"/>
</dbReference>
<protein>
    <submittedName>
        <fullName evidence="2">MBL fold metallo-hydrolase</fullName>
    </submittedName>
</protein>
<dbReference type="Proteomes" id="UP000192359">
    <property type="component" value="Unassembled WGS sequence"/>
</dbReference>
<dbReference type="SMART" id="SM00849">
    <property type="entry name" value="Lactamase_B"/>
    <property type="match status" value="1"/>
</dbReference>
<sequence length="304" mass="32836">MARTMEIADGIYQISTDNYRLNSGLIVGADKAMVVDTGAGPRQGAEILRAVRRVTDLPLVAVNTHAHFDRFMGNAVFAADGVTDIWAHPRTARAIENYGDRQRLYVEVLEPEMAHHQGPNTDLVVPTRFLPGDGTRPAFTRVELGDRAVTLMYLGLAHTDGDVLVGVDDVLFTGDLVEQGSDPAFDDSYPSQWVNTLRTLASLDRYRIFVPGHGTPVESSFIERMADTMEDAIQKISESALTKVKGPTTASMFQLPYSGGSTRILLDRILKLEAREAEGAGLSAATFEGDAASGLTGPITLGQG</sequence>
<evidence type="ECO:0000259" key="1">
    <source>
        <dbReference type="SMART" id="SM00849"/>
    </source>
</evidence>
<dbReference type="EMBL" id="LXWF01000005">
    <property type="protein sequence ID" value="ORC24320.1"/>
    <property type="molecule type" value="Genomic_DNA"/>
</dbReference>
<keyword evidence="2" id="KW-0378">Hydrolase</keyword>
<dbReference type="AlphaFoldDB" id="A0A1Y1RRQ8"/>
<dbReference type="OrthoDB" id="2273115at2"/>
<dbReference type="PANTHER" id="PTHR42951:SF4">
    <property type="entry name" value="ACYL-COENZYME A THIOESTERASE MBLAC2"/>
    <property type="match status" value="1"/>
</dbReference>
<dbReference type="InterPro" id="IPR001279">
    <property type="entry name" value="Metallo-B-lactamas"/>
</dbReference>
<dbReference type="GO" id="GO:0016787">
    <property type="term" value="F:hydrolase activity"/>
    <property type="evidence" value="ECO:0007669"/>
    <property type="project" value="UniProtKB-KW"/>
</dbReference>
<accession>A0A1Y1RRQ8</accession>